<reference evidence="11 12" key="1">
    <citation type="journal article" date="2019" name="Emerg. Microbes Infect.">
        <title>Comprehensive subspecies identification of 175 nontuberculous mycobacteria species based on 7547 genomic profiles.</title>
        <authorList>
            <person name="Matsumoto Y."/>
            <person name="Kinjo T."/>
            <person name="Motooka D."/>
            <person name="Nabeya D."/>
            <person name="Jung N."/>
            <person name="Uechi K."/>
            <person name="Horii T."/>
            <person name="Iida T."/>
            <person name="Fujita J."/>
            <person name="Nakamura S."/>
        </authorList>
    </citation>
    <scope>NUCLEOTIDE SEQUENCE [LARGE SCALE GENOMIC DNA]</scope>
    <source>
        <strain evidence="11 12">JCM 18439</strain>
    </source>
</reference>
<keyword evidence="5" id="KW-1133">Transmembrane helix</keyword>
<feature type="compositionally biased region" description="Polar residues" evidence="8">
    <location>
        <begin position="1465"/>
        <end position="1477"/>
    </location>
</feature>
<comment type="catalytic activity">
    <reaction evidence="7">
        <text>ATP + H2O = ADP + phosphate + H(+)</text>
        <dbReference type="Rhea" id="RHEA:13065"/>
        <dbReference type="ChEBI" id="CHEBI:15377"/>
        <dbReference type="ChEBI" id="CHEBI:15378"/>
        <dbReference type="ChEBI" id="CHEBI:30616"/>
        <dbReference type="ChEBI" id="CHEBI:43474"/>
        <dbReference type="ChEBI" id="CHEBI:456216"/>
    </reaction>
</comment>
<dbReference type="Pfam" id="PF00702">
    <property type="entry name" value="Hydrolase"/>
    <property type="match status" value="1"/>
</dbReference>
<comment type="subcellular location">
    <subcellularLocation>
        <location evidence="1">Cell membrane</location>
        <topology evidence="1">Multi-pass membrane protein</topology>
    </subcellularLocation>
</comment>
<dbReference type="PRINTS" id="PR00119">
    <property type="entry name" value="CATATPASE"/>
</dbReference>
<evidence type="ECO:0000313" key="12">
    <source>
        <dbReference type="Proteomes" id="UP000466431"/>
    </source>
</evidence>
<dbReference type="PRINTS" id="PR00120">
    <property type="entry name" value="HATPASE"/>
</dbReference>
<evidence type="ECO:0000256" key="3">
    <source>
        <dbReference type="ARBA" id="ARBA00022692"/>
    </source>
</evidence>
<dbReference type="InterPro" id="IPR036412">
    <property type="entry name" value="HAD-like_sf"/>
</dbReference>
<dbReference type="SFLD" id="SFLDS00003">
    <property type="entry name" value="Haloacid_Dehalogenase"/>
    <property type="match status" value="1"/>
</dbReference>
<keyword evidence="6" id="KW-0472">Membrane</keyword>
<dbReference type="InterPro" id="IPR044492">
    <property type="entry name" value="P_typ_ATPase_HD_dom"/>
</dbReference>
<evidence type="ECO:0000256" key="7">
    <source>
        <dbReference type="ARBA" id="ARBA00049360"/>
    </source>
</evidence>
<dbReference type="PANTHER" id="PTHR42861">
    <property type="entry name" value="CALCIUM-TRANSPORTING ATPASE"/>
    <property type="match status" value="1"/>
</dbReference>
<keyword evidence="3" id="KW-0812">Transmembrane</keyword>
<dbReference type="InterPro" id="IPR006068">
    <property type="entry name" value="ATPase_P-typ_cation-transptr_C"/>
</dbReference>
<dbReference type="EMBL" id="AP022591">
    <property type="protein sequence ID" value="BBY43557.1"/>
    <property type="molecule type" value="Genomic_DNA"/>
</dbReference>
<evidence type="ECO:0000256" key="5">
    <source>
        <dbReference type="ARBA" id="ARBA00022989"/>
    </source>
</evidence>
<sequence length="1477" mass="152974">MSPLLGRLVGSVTTAVTAPITLTSDSVAAVTTAVKELFGGTPSRRRWRNEDRCWIEVRGLSDENSETVAEAVLHALRREPGVRTARLNRPLSRVVVTIAEDGPSMERLCRLVADAEAQAADRADNGDGRPSDLPADGIVLAHKIIATTANGVGLCTAVAGRALMWPALPAGLTAAVTLVDYQPRLRAMVESRLGQSAADTAIAIAAAAVYTVTEAPTSLAVETVRHLTQVAEALASANAWQRREPAIAAHAEDASMLVAARRPAPPPPGPVERHTQRSGLAQSLAAASVGLITRDINAAGTAAVVATPKAARNAHEGFAAALGRGLADKHGVVALDQKAIRRLDRVDAVVVDPRILVGNQLRIGRMRGVSDRDRAAVWKWAHDNLDNNSLAVGWHRAPLHNNGDSNGAATAEVLVRHVHHPMAPNVVGEIRRAGAEVVSVESDELDDLRPSFDELYPVDGSLDAALADTVTKLQRDGRTVAVISTQAAQSISAADVSIGLIADDGAPPWRADLLAPDLRAVWRIMRALPAARKASKRGVELATSASMLGALLMIPGVRGRGPGPVTAGATAGLTTGLLLARNVLGEDAPTPVAMHEWHAMSVDEVREQLPVPKRDPAQQKSRLTVGVSASADVVQQVTGPALRLARELATALRGELSDPLTPVLAVGSAASALLGSPVDAILVGSVLTGNAMLAASQQVRAERLLTRMLAVQDPLARRIVEDGHETVESVYLQPGDVIEVRPGEVVPADARIVEAAELEVDESSLTGESLPVAKQPGATPGAALGERSCMLHATTTVVAGTAVAIVTAVGAATQASRAAQVAPAEKSAVGLQAQLRDLTNQALPFSLAGGALVSGLGLLRMAPLRRAVTSGVAVAVAAVPEGLPLVATLAQQAAARRLTRAGVLVRSPRSVEALGRVDVVCFDKTGTLSENRLRVAKAHNGSGVTAEEVAECAARATPPKNGHRHEHATDAAVVAAAPEANEPPVGATYLPFRSGRPFSASLVDGRLCIKGAPEVILDACENLDPKVKRAMREMAEMGLRVIAVARRDVPPRQAAAAQASDEALIKLCGSGLQFVGLLGLSDTPRPESAPLLASLREQRIGVRLLTGDHPVTATAIAAELGMPVTEGQVISGGDWEGLSRRGQERAVRDKLVFARMTPEHKVQVVQTLERTGQVCAMVGDGANDAAAIRSATVGIGVAARGSDPARTAADVMLLDGRIGSMLDALDEGRQLWRRVQAAVAVLLGGNAGEVAFSIVGSALTGSSPLNTRQLLLVNMMTDALPAAALAVSPAVASADDDGRGPNRSAVWRTVAIRGTTTAAAATSAWLMAGFTLAPRRASTVALVALVSTQLGQTLIDSHSPLVIGTAVGSLATLGVLISTPGVSQMLGCTPLGPLGWTQALGTAGVATAAAGCAPWVLRRVQSSMSTTPMRHSTAYSSRSGIVIKPETTVNGSEQVFTPVGDTPPTVHTSGVQTSNTP</sequence>
<dbReference type="InterPro" id="IPR023299">
    <property type="entry name" value="ATPase_P-typ_cyto_dom_N"/>
</dbReference>
<keyword evidence="4" id="KW-1278">Translocase</keyword>
<feature type="domain" description="P-type ATPase A" evidence="9">
    <location>
        <begin position="713"/>
        <end position="820"/>
    </location>
</feature>
<dbReference type="InterPro" id="IPR023298">
    <property type="entry name" value="ATPase_P-typ_TM_dom_sf"/>
</dbReference>
<evidence type="ECO:0000256" key="2">
    <source>
        <dbReference type="ARBA" id="ARBA00022475"/>
    </source>
</evidence>
<dbReference type="Gene3D" id="3.40.1110.10">
    <property type="entry name" value="Calcium-transporting ATPase, cytoplasmic domain N"/>
    <property type="match status" value="2"/>
</dbReference>
<dbReference type="GO" id="GO:0005886">
    <property type="term" value="C:plasma membrane"/>
    <property type="evidence" value="ECO:0007669"/>
    <property type="project" value="UniProtKB-SubCell"/>
</dbReference>
<dbReference type="InterPro" id="IPR008250">
    <property type="entry name" value="ATPase_P-typ_transduc_dom_A_sf"/>
</dbReference>
<dbReference type="SUPFAM" id="SSF56784">
    <property type="entry name" value="HAD-like"/>
    <property type="match status" value="1"/>
</dbReference>
<protein>
    <submittedName>
        <fullName evidence="11">Metal cation transporting ATPase H</fullName>
    </submittedName>
</protein>
<dbReference type="STRING" id="1249101.BST21_11250"/>
<dbReference type="InterPro" id="IPR023214">
    <property type="entry name" value="HAD_sf"/>
</dbReference>
<proteinExistence type="predicted"/>
<evidence type="ECO:0000313" key="11">
    <source>
        <dbReference type="EMBL" id="BBY43557.1"/>
    </source>
</evidence>
<dbReference type="SFLD" id="SFLDG00002">
    <property type="entry name" value="C1.7:_P-type_atpase_like"/>
    <property type="match status" value="1"/>
</dbReference>
<name>A0A1X0BWD7_MYCCF</name>
<keyword evidence="2" id="KW-1003">Cell membrane</keyword>
<evidence type="ECO:0000259" key="10">
    <source>
        <dbReference type="Pfam" id="PF00689"/>
    </source>
</evidence>
<evidence type="ECO:0000256" key="1">
    <source>
        <dbReference type="ARBA" id="ARBA00004651"/>
    </source>
</evidence>
<dbReference type="Gene3D" id="1.20.1110.10">
    <property type="entry name" value="Calcium-transporting ATPase, transmembrane domain"/>
    <property type="match status" value="2"/>
</dbReference>
<evidence type="ECO:0000259" key="9">
    <source>
        <dbReference type="Pfam" id="PF00122"/>
    </source>
</evidence>
<organism evidence="11 12">
    <name type="scientific">Mycolicibacterium celeriflavum</name>
    <name type="common">Mycobacterium celeriflavum</name>
    <dbReference type="NCBI Taxonomy" id="1249101"/>
    <lineage>
        <taxon>Bacteria</taxon>
        <taxon>Bacillati</taxon>
        <taxon>Actinomycetota</taxon>
        <taxon>Actinomycetes</taxon>
        <taxon>Mycobacteriales</taxon>
        <taxon>Mycobacteriaceae</taxon>
        <taxon>Mycolicibacterium</taxon>
    </lineage>
</organism>
<dbReference type="Gene3D" id="3.40.50.1000">
    <property type="entry name" value="HAD superfamily/HAD-like"/>
    <property type="match status" value="2"/>
</dbReference>
<dbReference type="GO" id="GO:0016887">
    <property type="term" value="F:ATP hydrolysis activity"/>
    <property type="evidence" value="ECO:0007669"/>
    <property type="project" value="InterPro"/>
</dbReference>
<evidence type="ECO:0000256" key="8">
    <source>
        <dbReference type="SAM" id="MobiDB-lite"/>
    </source>
</evidence>
<dbReference type="OrthoDB" id="9814270at2"/>
<dbReference type="NCBIfam" id="TIGR01494">
    <property type="entry name" value="ATPase_P-type"/>
    <property type="match status" value="2"/>
</dbReference>
<accession>A0A1X0BWD7</accession>
<dbReference type="Pfam" id="PF00689">
    <property type="entry name" value="Cation_ATPase_C"/>
    <property type="match status" value="1"/>
</dbReference>
<keyword evidence="12" id="KW-1185">Reference proteome</keyword>
<evidence type="ECO:0000256" key="4">
    <source>
        <dbReference type="ARBA" id="ARBA00022967"/>
    </source>
</evidence>
<dbReference type="InterPro" id="IPR001757">
    <property type="entry name" value="P_typ_ATPase"/>
</dbReference>
<dbReference type="InterPro" id="IPR059000">
    <property type="entry name" value="ATPase_P-type_domA"/>
</dbReference>
<evidence type="ECO:0000256" key="6">
    <source>
        <dbReference type="ARBA" id="ARBA00023136"/>
    </source>
</evidence>
<feature type="region of interest" description="Disordered" evidence="8">
    <location>
        <begin position="1453"/>
        <end position="1477"/>
    </location>
</feature>
<dbReference type="GO" id="GO:0005524">
    <property type="term" value="F:ATP binding"/>
    <property type="evidence" value="ECO:0007669"/>
    <property type="project" value="InterPro"/>
</dbReference>
<dbReference type="KEGG" id="mcee:MCEL_18520"/>
<dbReference type="Proteomes" id="UP000466431">
    <property type="component" value="Chromosome"/>
</dbReference>
<gene>
    <name evidence="11" type="primary">ctpH</name>
    <name evidence="11" type="ORF">MCEL_18520</name>
</gene>
<dbReference type="SUPFAM" id="SSF81653">
    <property type="entry name" value="Calcium ATPase, transduction domain A"/>
    <property type="match status" value="1"/>
</dbReference>
<feature type="domain" description="Cation-transporting P-type ATPase C-terminal" evidence="10">
    <location>
        <begin position="1263"/>
        <end position="1409"/>
    </location>
</feature>
<dbReference type="SFLD" id="SFLDF00027">
    <property type="entry name" value="p-type_atpase"/>
    <property type="match status" value="1"/>
</dbReference>
<dbReference type="Pfam" id="PF00122">
    <property type="entry name" value="E1-E2_ATPase"/>
    <property type="match status" value="1"/>
</dbReference>
<dbReference type="Gene3D" id="2.70.150.10">
    <property type="entry name" value="Calcium-transporting ATPase, cytoplasmic transduction domain A"/>
    <property type="match status" value="1"/>
</dbReference>
<dbReference type="SUPFAM" id="SSF81665">
    <property type="entry name" value="Calcium ATPase, transmembrane domain M"/>
    <property type="match status" value="1"/>
</dbReference>